<name>A0A1F7GRX5_9BACT</name>
<proteinExistence type="predicted"/>
<organism evidence="1 2">
    <name type="scientific">Candidatus Roizmanbacteria bacterium RIFCSPHIGHO2_01_FULL_39_8</name>
    <dbReference type="NCBI Taxonomy" id="1802033"/>
    <lineage>
        <taxon>Bacteria</taxon>
        <taxon>Candidatus Roizmaniibacteriota</taxon>
    </lineage>
</organism>
<dbReference type="EMBL" id="MFZI01000013">
    <property type="protein sequence ID" value="OGK21687.1"/>
    <property type="molecule type" value="Genomic_DNA"/>
</dbReference>
<sequence>MVPVYGRLFIGIDMKEITRRELLDYSWKSFVLFAVGAATSACGSTESVLPTPDRIPTVNPLDPSPYRDLARFYPALDSLPINGEPMQLATTVPTTIYNFTQNRKVNQDPIENVFDYFESLAISNKSIDYSFQMFDRSSIEITKRPVVERSFVLVPSDGPNLSTNSLSEADKVAAVTLIDDEDPEKIKTYTFIKLVDVLNADQSKDPSDFRKFVTEVCQSTIFVRLNTDISAHQMAYQNLSQEILCNSISVEIEDRHKNILYDDHARSLKGMGFAGFPIIISSQKDYLLTPQLGDVIK</sequence>
<protein>
    <submittedName>
        <fullName evidence="1">Uncharacterized protein</fullName>
    </submittedName>
</protein>
<gene>
    <name evidence="1" type="ORF">A2866_04455</name>
</gene>
<dbReference type="Proteomes" id="UP000177026">
    <property type="component" value="Unassembled WGS sequence"/>
</dbReference>
<comment type="caution">
    <text evidence="1">The sequence shown here is derived from an EMBL/GenBank/DDBJ whole genome shotgun (WGS) entry which is preliminary data.</text>
</comment>
<dbReference type="AlphaFoldDB" id="A0A1F7GRX5"/>
<evidence type="ECO:0000313" key="2">
    <source>
        <dbReference type="Proteomes" id="UP000177026"/>
    </source>
</evidence>
<evidence type="ECO:0000313" key="1">
    <source>
        <dbReference type="EMBL" id="OGK21687.1"/>
    </source>
</evidence>
<reference evidence="1 2" key="1">
    <citation type="journal article" date="2016" name="Nat. Commun.">
        <title>Thousands of microbial genomes shed light on interconnected biogeochemical processes in an aquifer system.</title>
        <authorList>
            <person name="Anantharaman K."/>
            <person name="Brown C.T."/>
            <person name="Hug L.A."/>
            <person name="Sharon I."/>
            <person name="Castelle C.J."/>
            <person name="Probst A.J."/>
            <person name="Thomas B.C."/>
            <person name="Singh A."/>
            <person name="Wilkins M.J."/>
            <person name="Karaoz U."/>
            <person name="Brodie E.L."/>
            <person name="Williams K.H."/>
            <person name="Hubbard S.S."/>
            <person name="Banfield J.F."/>
        </authorList>
    </citation>
    <scope>NUCLEOTIDE SEQUENCE [LARGE SCALE GENOMIC DNA]</scope>
</reference>
<accession>A0A1F7GRX5</accession>